<keyword evidence="1" id="KW-1133">Transmembrane helix</keyword>
<protein>
    <recommendedName>
        <fullName evidence="4">CPBP family intramembrane metalloprotease</fullName>
    </recommendedName>
</protein>
<evidence type="ECO:0008006" key="4">
    <source>
        <dbReference type="Google" id="ProtNLM"/>
    </source>
</evidence>
<feature type="transmembrane region" description="Helical" evidence="1">
    <location>
        <begin position="7"/>
        <end position="26"/>
    </location>
</feature>
<dbReference type="RefSeq" id="WP_169071780.1">
    <property type="nucleotide sequence ID" value="NZ_JAZKUC010000001.1"/>
</dbReference>
<proteinExistence type="predicted"/>
<keyword evidence="3" id="KW-1185">Reference proteome</keyword>
<feature type="transmembrane region" description="Helical" evidence="1">
    <location>
        <begin position="38"/>
        <end position="59"/>
    </location>
</feature>
<evidence type="ECO:0000313" key="2">
    <source>
        <dbReference type="EMBL" id="NMQ07458.1"/>
    </source>
</evidence>
<keyword evidence="1" id="KW-0472">Membrane</keyword>
<comment type="caution">
    <text evidence="2">The sequence shown here is derived from an EMBL/GenBank/DDBJ whole genome shotgun (WGS) entry which is preliminary data.</text>
</comment>
<feature type="transmembrane region" description="Helical" evidence="1">
    <location>
        <begin position="66"/>
        <end position="84"/>
    </location>
</feature>
<keyword evidence="1" id="KW-0812">Transmembrane</keyword>
<gene>
    <name evidence="2" type="ORF">E4Q08_20540</name>
</gene>
<dbReference type="Proteomes" id="UP000886469">
    <property type="component" value="Unassembled WGS sequence"/>
</dbReference>
<organism evidence="2 3">
    <name type="scientific">Candidatus Accumulibacter contiguus</name>
    <dbReference type="NCBI Taxonomy" id="2954381"/>
    <lineage>
        <taxon>Bacteria</taxon>
        <taxon>Pseudomonadati</taxon>
        <taxon>Pseudomonadota</taxon>
        <taxon>Betaproteobacteria</taxon>
        <taxon>Candidatus Accumulibacter</taxon>
    </lineage>
</organism>
<evidence type="ECO:0000256" key="1">
    <source>
        <dbReference type="SAM" id="Phobius"/>
    </source>
</evidence>
<feature type="transmembrane region" description="Helical" evidence="1">
    <location>
        <begin position="90"/>
        <end position="107"/>
    </location>
</feature>
<evidence type="ECO:0000313" key="3">
    <source>
        <dbReference type="Proteomes" id="UP000886469"/>
    </source>
</evidence>
<accession>A0ABX1TGG5</accession>
<reference evidence="2" key="1">
    <citation type="submission" date="2019-03" db="EMBL/GenBank/DDBJ databases">
        <title>Metabolic reconstructions from genomes of highly enriched 'Candidatus Accumulibacter' and 'Candidatus Competibacter' bioreactor populations.</title>
        <authorList>
            <person name="Annavajhala M.K."/>
            <person name="Welles L."/>
            <person name="Abbas B."/>
            <person name="Sorokin D."/>
            <person name="Park H."/>
            <person name="Van Loosdrecht M."/>
            <person name="Chandran K."/>
        </authorList>
    </citation>
    <scope>NUCLEOTIDE SEQUENCE</scope>
    <source>
        <strain evidence="2">SBR_L</strain>
    </source>
</reference>
<sequence>MKGAMIFAAVGEASTGLALLIVPALVGRLLLGEELTGIAIPVARVAGIALVGLGMACWPGTPRAGMLTYSAAVTLYLAYLGFTGSSTGPLLWPAVVLHIILTALLIWG</sequence>
<dbReference type="EMBL" id="SPMX01000078">
    <property type="protein sequence ID" value="NMQ07458.1"/>
    <property type="molecule type" value="Genomic_DNA"/>
</dbReference>
<name>A0ABX1TGG5_9PROT</name>